<gene>
    <name evidence="2" type="ORF">BACI348_51130</name>
</gene>
<dbReference type="AlphaFoldDB" id="A0A653YEI6"/>
<dbReference type="InterPro" id="IPR038765">
    <property type="entry name" value="Papain-like_cys_pep_sf"/>
</dbReference>
<reference evidence="2 3" key="1">
    <citation type="submission" date="2019-10" db="EMBL/GenBank/DDBJ databases">
        <authorList>
            <person name="Karimi E."/>
        </authorList>
    </citation>
    <scope>NUCLEOTIDE SEQUENCE [LARGE SCALE GENOMIC DNA]</scope>
    <source>
        <strain evidence="2">Bacillus sp. 348</strain>
    </source>
</reference>
<name>A0A653YEI6_BACAB</name>
<accession>A0A653YEI6</accession>
<evidence type="ECO:0000313" key="3">
    <source>
        <dbReference type="Proteomes" id="UP000433089"/>
    </source>
</evidence>
<feature type="signal peptide" evidence="1">
    <location>
        <begin position="1"/>
        <end position="29"/>
    </location>
</feature>
<dbReference type="SUPFAM" id="SSF54001">
    <property type="entry name" value="Cysteine proteinases"/>
    <property type="match status" value="1"/>
</dbReference>
<evidence type="ECO:0000256" key="1">
    <source>
        <dbReference type="SAM" id="SignalP"/>
    </source>
</evidence>
<evidence type="ECO:0000313" key="2">
    <source>
        <dbReference type="EMBL" id="VXC40807.1"/>
    </source>
</evidence>
<proteinExistence type="predicted"/>
<feature type="chain" id="PRO_5024866555" description="Orthopoxovirus pf05708 family protein" evidence="1">
    <location>
        <begin position="30"/>
        <end position="277"/>
    </location>
</feature>
<organism evidence="2 3">
    <name type="scientific">Bacillus altitudinis</name>
    <dbReference type="NCBI Taxonomy" id="293387"/>
    <lineage>
        <taxon>Bacteria</taxon>
        <taxon>Bacillati</taxon>
        <taxon>Bacillota</taxon>
        <taxon>Bacilli</taxon>
        <taxon>Bacillales</taxon>
        <taxon>Bacillaceae</taxon>
        <taxon>Bacillus</taxon>
    </lineage>
</organism>
<keyword evidence="1" id="KW-0732">Signal</keyword>
<dbReference type="Gene3D" id="3.90.1720.10">
    <property type="entry name" value="endopeptidase domain like (from Nostoc punctiforme)"/>
    <property type="match status" value="1"/>
</dbReference>
<evidence type="ECO:0008006" key="4">
    <source>
        <dbReference type="Google" id="ProtNLM"/>
    </source>
</evidence>
<dbReference type="EMBL" id="CABWLH010000010">
    <property type="protein sequence ID" value="VXC40807.1"/>
    <property type="molecule type" value="Genomic_DNA"/>
</dbReference>
<sequence>MKMKKTIFAIICYLLISFSLFSNETTVFAVSTSTNHETHSAEETITKEELSTLKKQGVVSKDVTVQQLNQEQASQDDAIDVITADDDLENYGLRQNKQDEMVTDERPNTIRHLFGKPYPGTDIMPQKGDILVTSTGALNGLIGHAGIVINEKSYASIPGFRQHPNIDSIQSWFRYSANTKVIRINHQEKADLAGDWAHDYVKDHPKARYSITMSIQSLDPTYCSKIVWQAYAKTGDAVGHATFTIKAPYGFLKKKNYKTVTPKVIVSEGRKIGGLNF</sequence>
<dbReference type="RefSeq" id="WP_061420824.1">
    <property type="nucleotide sequence ID" value="NZ_CP146759.1"/>
</dbReference>
<dbReference type="Proteomes" id="UP000433089">
    <property type="component" value="Unassembled WGS sequence"/>
</dbReference>
<protein>
    <recommendedName>
        <fullName evidence="4">Orthopoxovirus pf05708 family protein</fullName>
    </recommendedName>
</protein>